<organism evidence="2 3">
    <name type="scientific">Amycolatopsis orientalis</name>
    <name type="common">Nocardia orientalis</name>
    <dbReference type="NCBI Taxonomy" id="31958"/>
    <lineage>
        <taxon>Bacteria</taxon>
        <taxon>Bacillati</taxon>
        <taxon>Actinomycetota</taxon>
        <taxon>Actinomycetes</taxon>
        <taxon>Pseudonocardiales</taxon>
        <taxon>Pseudonocardiaceae</taxon>
        <taxon>Amycolatopsis</taxon>
    </lineage>
</organism>
<gene>
    <name evidence="2" type="ORF">SD37_05635</name>
</gene>
<reference evidence="2 3" key="1">
    <citation type="journal article" date="2015" name="Genome Announc.">
        <title>Draft Genome Sequence of Norvancomycin-Producing Strain Amycolatopsis orientalis CPCC200066.</title>
        <authorList>
            <person name="Lei X."/>
            <person name="Yuan F."/>
            <person name="Shi Y."/>
            <person name="Li X."/>
            <person name="Wang L."/>
            <person name="Hong B."/>
        </authorList>
    </citation>
    <scope>NUCLEOTIDE SEQUENCE [LARGE SCALE GENOMIC DNA]</scope>
    <source>
        <strain evidence="2 3">B-37</strain>
    </source>
</reference>
<dbReference type="RefSeq" id="WP_044852147.1">
    <property type="nucleotide sequence ID" value="NZ_CP016174.1"/>
</dbReference>
<evidence type="ECO:0000256" key="1">
    <source>
        <dbReference type="SAM" id="Phobius"/>
    </source>
</evidence>
<keyword evidence="1" id="KW-0812">Transmembrane</keyword>
<keyword evidence="1" id="KW-1133">Transmembrane helix</keyword>
<dbReference type="EMBL" id="CP016174">
    <property type="protein sequence ID" value="ANN15189.1"/>
    <property type="molecule type" value="Genomic_DNA"/>
</dbReference>
<evidence type="ECO:0000313" key="2">
    <source>
        <dbReference type="EMBL" id="ANN15189.1"/>
    </source>
</evidence>
<proteinExistence type="predicted"/>
<sequence length="211" mass="22236">MENHPAYAVEPTAPRKKRTWLKPVIVLGVIAGIVLLGIFVENPLTAARTEVGACLKGNVDNAESIRNVECGTPEANFKVVGKQGGKSEGGILLSGGSECDEYPTADLYYFQGRQTASDGILLCLENLKNPGARLPAVGDCLPGDAFAAKKLETVDCAGAHFKVLAIEREPDVSIGTTACASVVATDIKLTWASGVGGLIPRERVLCLDELK</sequence>
<feature type="transmembrane region" description="Helical" evidence="1">
    <location>
        <begin position="20"/>
        <end position="40"/>
    </location>
</feature>
<protein>
    <submittedName>
        <fullName evidence="2">Uncharacterized protein</fullName>
    </submittedName>
</protein>
<dbReference type="Proteomes" id="UP000093695">
    <property type="component" value="Chromosome"/>
</dbReference>
<keyword evidence="3" id="KW-1185">Reference proteome</keyword>
<evidence type="ECO:0000313" key="3">
    <source>
        <dbReference type="Proteomes" id="UP000093695"/>
    </source>
</evidence>
<dbReference type="AlphaFoldDB" id="A0A193BSN6"/>
<accession>A0A193BSN6</accession>
<dbReference type="KEGG" id="aori:SD37_05635"/>
<name>A0A193BSN6_AMYOR</name>
<keyword evidence="1" id="KW-0472">Membrane</keyword>